<dbReference type="GO" id="GO:0012505">
    <property type="term" value="C:endomembrane system"/>
    <property type="evidence" value="ECO:0007669"/>
    <property type="project" value="UniProtKB-SubCell"/>
</dbReference>
<comment type="subcellular location">
    <subcellularLocation>
        <location evidence="1">Endomembrane system</location>
    </subcellularLocation>
</comment>
<evidence type="ECO:0000256" key="2">
    <source>
        <dbReference type="ARBA" id="ARBA00023136"/>
    </source>
</evidence>
<name>A0AAV5F203_ELECO</name>
<organism evidence="3 4">
    <name type="scientific">Eleusine coracana subsp. coracana</name>
    <dbReference type="NCBI Taxonomy" id="191504"/>
    <lineage>
        <taxon>Eukaryota</taxon>
        <taxon>Viridiplantae</taxon>
        <taxon>Streptophyta</taxon>
        <taxon>Embryophyta</taxon>
        <taxon>Tracheophyta</taxon>
        <taxon>Spermatophyta</taxon>
        <taxon>Magnoliopsida</taxon>
        <taxon>Liliopsida</taxon>
        <taxon>Poales</taxon>
        <taxon>Poaceae</taxon>
        <taxon>PACMAD clade</taxon>
        <taxon>Chloridoideae</taxon>
        <taxon>Cynodonteae</taxon>
        <taxon>Eleusininae</taxon>
        <taxon>Eleusine</taxon>
    </lineage>
</organism>
<reference evidence="3" key="2">
    <citation type="submission" date="2021-12" db="EMBL/GenBank/DDBJ databases">
        <title>Resequencing data analysis of finger millet.</title>
        <authorList>
            <person name="Hatakeyama M."/>
            <person name="Aluri S."/>
            <person name="Balachadran M.T."/>
            <person name="Sivarajan S.R."/>
            <person name="Poveda L."/>
            <person name="Shimizu-Inatsugi R."/>
            <person name="Schlapbach R."/>
            <person name="Sreeman S.M."/>
            <person name="Shimizu K.K."/>
        </authorList>
    </citation>
    <scope>NUCLEOTIDE SEQUENCE</scope>
</reference>
<keyword evidence="2" id="KW-0472">Membrane</keyword>
<dbReference type="Proteomes" id="UP001054889">
    <property type="component" value="Unassembled WGS sequence"/>
</dbReference>
<proteinExistence type="predicted"/>
<gene>
    <name evidence="3" type="primary">gb17151</name>
    <name evidence="3" type="ORF">PR202_gb17151</name>
</gene>
<sequence length="73" mass="8713">MQAFYRHYYKRYIQALENASDKVDRAKLAEAYQTAVVLFEVLEAANLFEPLQVDQEILEINKQIQEKKKLYFP</sequence>
<dbReference type="Gene3D" id="1.25.40.270">
    <property type="entry name" value="Vacuolar protein sorting-associated protein vta1"/>
    <property type="match status" value="1"/>
</dbReference>
<evidence type="ECO:0000256" key="1">
    <source>
        <dbReference type="ARBA" id="ARBA00004308"/>
    </source>
</evidence>
<protein>
    <submittedName>
        <fullName evidence="3">Uncharacterized protein</fullName>
    </submittedName>
</protein>
<comment type="caution">
    <text evidence="3">The sequence shown here is derived from an EMBL/GenBank/DDBJ whole genome shotgun (WGS) entry which is preliminary data.</text>
</comment>
<dbReference type="InterPro" id="IPR023175">
    <property type="entry name" value="Vta1/CALS_N_sf"/>
</dbReference>
<evidence type="ECO:0000313" key="3">
    <source>
        <dbReference type="EMBL" id="GJN28970.1"/>
    </source>
</evidence>
<keyword evidence="4" id="KW-1185">Reference proteome</keyword>
<evidence type="ECO:0000313" key="4">
    <source>
        <dbReference type="Proteomes" id="UP001054889"/>
    </source>
</evidence>
<dbReference type="AlphaFoldDB" id="A0AAV5F203"/>
<accession>A0AAV5F203</accession>
<dbReference type="EMBL" id="BQKI01000081">
    <property type="protein sequence ID" value="GJN28970.1"/>
    <property type="molecule type" value="Genomic_DNA"/>
</dbReference>
<reference evidence="3" key="1">
    <citation type="journal article" date="2018" name="DNA Res.">
        <title>Multiple hybrid de novo genome assembly of finger millet, an orphan allotetraploid crop.</title>
        <authorList>
            <person name="Hatakeyama M."/>
            <person name="Aluri S."/>
            <person name="Balachadran M.T."/>
            <person name="Sivarajan S.R."/>
            <person name="Patrignani A."/>
            <person name="Gruter S."/>
            <person name="Poveda L."/>
            <person name="Shimizu-Inatsugi R."/>
            <person name="Baeten J."/>
            <person name="Francoijs K.J."/>
            <person name="Nataraja K.N."/>
            <person name="Reddy Y.A.N."/>
            <person name="Phadnis S."/>
            <person name="Ravikumar R.L."/>
            <person name="Schlapbach R."/>
            <person name="Sreeman S.M."/>
            <person name="Shimizu K.K."/>
        </authorList>
    </citation>
    <scope>NUCLEOTIDE SEQUENCE</scope>
</reference>